<keyword evidence="3" id="KW-1185">Reference proteome</keyword>
<reference evidence="2 3" key="1">
    <citation type="journal article" date="2023" name="IMA Fungus">
        <title>Comparative genomic study of the Penicillium genus elucidates a diverse pangenome and 15 lateral gene transfer events.</title>
        <authorList>
            <person name="Petersen C."/>
            <person name="Sorensen T."/>
            <person name="Nielsen M.R."/>
            <person name="Sondergaard T.E."/>
            <person name="Sorensen J.L."/>
            <person name="Fitzpatrick D.A."/>
            <person name="Frisvad J.C."/>
            <person name="Nielsen K.L."/>
        </authorList>
    </citation>
    <scope>NUCLEOTIDE SEQUENCE [LARGE SCALE GENOMIC DNA]</scope>
    <source>
        <strain evidence="2 3">IBT 35679</strain>
    </source>
</reference>
<sequence length="131" mass="14186">MTTFSGPEAVLDVPSNGQQESNRPKPTRAGQTNPLGQERASQEEFQRGIGCGSPVTERNSGVAGNGIGIRVPVKSGKPGTRMPKMTFLARYPGHFLRISGPIDLASRTFIELSIRVTTTRVFSTRINVLMD</sequence>
<dbReference type="EMBL" id="JAQIZZ010000007">
    <property type="protein sequence ID" value="KAJ5531891.1"/>
    <property type="molecule type" value="Genomic_DNA"/>
</dbReference>
<organism evidence="2 3">
    <name type="scientific">Penicillium frequentans</name>
    <dbReference type="NCBI Taxonomy" id="3151616"/>
    <lineage>
        <taxon>Eukaryota</taxon>
        <taxon>Fungi</taxon>
        <taxon>Dikarya</taxon>
        <taxon>Ascomycota</taxon>
        <taxon>Pezizomycotina</taxon>
        <taxon>Eurotiomycetes</taxon>
        <taxon>Eurotiomycetidae</taxon>
        <taxon>Eurotiales</taxon>
        <taxon>Aspergillaceae</taxon>
        <taxon>Penicillium</taxon>
    </lineage>
</organism>
<proteinExistence type="predicted"/>
<gene>
    <name evidence="2" type="ORF">N7494_008443</name>
</gene>
<dbReference type="AlphaFoldDB" id="A0AAD6GBV0"/>
<comment type="caution">
    <text evidence="2">The sequence shown here is derived from an EMBL/GenBank/DDBJ whole genome shotgun (WGS) entry which is preliminary data.</text>
</comment>
<evidence type="ECO:0000256" key="1">
    <source>
        <dbReference type="SAM" id="MobiDB-lite"/>
    </source>
</evidence>
<protein>
    <submittedName>
        <fullName evidence="2">Uncharacterized protein</fullName>
    </submittedName>
</protein>
<evidence type="ECO:0000313" key="3">
    <source>
        <dbReference type="Proteomes" id="UP001220324"/>
    </source>
</evidence>
<dbReference type="Proteomes" id="UP001220324">
    <property type="component" value="Unassembled WGS sequence"/>
</dbReference>
<feature type="region of interest" description="Disordered" evidence="1">
    <location>
        <begin position="1"/>
        <end position="80"/>
    </location>
</feature>
<accession>A0AAD6GBV0</accession>
<name>A0AAD6GBV0_9EURO</name>
<evidence type="ECO:0000313" key="2">
    <source>
        <dbReference type="EMBL" id="KAJ5531891.1"/>
    </source>
</evidence>